<dbReference type="AlphaFoldDB" id="A0A7S7LBX7"/>
<dbReference type="InterPro" id="IPR050275">
    <property type="entry name" value="PGM_Phosphatase"/>
</dbReference>
<name>A0A7S7LBX7_9BACI</name>
<keyword evidence="1" id="KW-0472">Membrane</keyword>
<gene>
    <name evidence="2" type="ORF">AWH56_011470</name>
</gene>
<dbReference type="SUPFAM" id="SSF53254">
    <property type="entry name" value="Phosphoglycerate mutase-like"/>
    <property type="match status" value="1"/>
</dbReference>
<protein>
    <submittedName>
        <fullName evidence="2">Histidine phosphatase family protein</fullName>
    </submittedName>
</protein>
<feature type="transmembrane region" description="Helical" evidence="1">
    <location>
        <begin position="186"/>
        <end position="209"/>
    </location>
</feature>
<dbReference type="PANTHER" id="PTHR48100">
    <property type="entry name" value="BROAD-SPECIFICITY PHOSPHATASE YOR283W-RELATED"/>
    <property type="match status" value="1"/>
</dbReference>
<dbReference type="CDD" id="cd07040">
    <property type="entry name" value="HP"/>
    <property type="match status" value="1"/>
</dbReference>
<organism evidence="2">
    <name type="scientific">Anaerobacillus isosaccharinicus</name>
    <dbReference type="NCBI Taxonomy" id="1532552"/>
    <lineage>
        <taxon>Bacteria</taxon>
        <taxon>Bacillati</taxon>
        <taxon>Bacillota</taxon>
        <taxon>Bacilli</taxon>
        <taxon>Bacillales</taxon>
        <taxon>Bacillaceae</taxon>
        <taxon>Anaerobacillus</taxon>
    </lineage>
</organism>
<dbReference type="GO" id="GO:0016791">
    <property type="term" value="F:phosphatase activity"/>
    <property type="evidence" value="ECO:0007669"/>
    <property type="project" value="TreeGrafter"/>
</dbReference>
<dbReference type="PANTHER" id="PTHR48100:SF59">
    <property type="entry name" value="ADENOSYLCOBALAMIN_ALPHA-RIBAZOLE PHOSPHATASE"/>
    <property type="match status" value="1"/>
</dbReference>
<keyword evidence="1" id="KW-1133">Transmembrane helix</keyword>
<reference evidence="2" key="3">
    <citation type="submission" date="2020-10" db="EMBL/GenBank/DDBJ databases">
        <authorList>
            <person name="Bassil N.M."/>
            <person name="Lloyd J.R."/>
        </authorList>
    </citation>
    <scope>NUCLEOTIDE SEQUENCE</scope>
    <source>
        <strain evidence="2">NB2006</strain>
    </source>
</reference>
<dbReference type="GO" id="GO:0005737">
    <property type="term" value="C:cytoplasm"/>
    <property type="evidence" value="ECO:0007669"/>
    <property type="project" value="TreeGrafter"/>
</dbReference>
<sequence length="213" mass="24490">MSTIIYMVRHGEAPKKGNERTRGLTEKGFLDAQLVTEILIDEEIDAVISSPYKRSILTVKKLAEKIKKEVIVYEDLKERIFSSEDNRISDKKLIPLLEKSFMEPYFALEGGESNADCQKRAIKVLIELLNIFRDKKIVVGTHGAVMTLMMRYFDSKYDLNFLNSTSKPDIYRMEFNEQKLVCVQRIWRVMLGVTSNVVIGKILAAFFVAKNII</sequence>
<evidence type="ECO:0000313" key="2">
    <source>
        <dbReference type="EMBL" id="QOY38097.1"/>
    </source>
</evidence>
<reference evidence="2" key="2">
    <citation type="journal article" date="2019" name="Int. J. Syst. Evol. Microbiol.">
        <title>Anaerobacillus isosaccharinicus sp. nov., an alkaliphilic bacterium which degrades isosaccharinic acid.</title>
        <authorList>
            <person name="Bassil N.M."/>
            <person name="Lloyd J.R."/>
        </authorList>
    </citation>
    <scope>NUCLEOTIDE SEQUENCE [LARGE SCALE GENOMIC DNA]</scope>
    <source>
        <strain evidence="2">NB2006</strain>
    </source>
</reference>
<dbReference type="InterPro" id="IPR013078">
    <property type="entry name" value="His_Pase_superF_clade-1"/>
</dbReference>
<proteinExistence type="predicted"/>
<dbReference type="Pfam" id="PF00300">
    <property type="entry name" value="His_Phos_1"/>
    <property type="match status" value="1"/>
</dbReference>
<dbReference type="OrthoDB" id="2185101at2"/>
<evidence type="ECO:0000256" key="1">
    <source>
        <dbReference type="SAM" id="Phobius"/>
    </source>
</evidence>
<dbReference type="EMBL" id="CP063356">
    <property type="protein sequence ID" value="QOY38097.1"/>
    <property type="molecule type" value="Genomic_DNA"/>
</dbReference>
<keyword evidence="1" id="KW-0812">Transmembrane</keyword>
<dbReference type="Gene3D" id="3.40.50.1240">
    <property type="entry name" value="Phosphoglycerate mutase-like"/>
    <property type="match status" value="1"/>
</dbReference>
<dbReference type="InterPro" id="IPR029033">
    <property type="entry name" value="His_PPase_superfam"/>
</dbReference>
<reference evidence="2" key="1">
    <citation type="journal article" date="2017" name="Genome Announc.">
        <title>Draft Genome Sequences of Four Alkaliphilic Bacteria Belonging to the Anaerobacillus Genus.</title>
        <authorList>
            <person name="Bassil N.M."/>
            <person name="Lloyd J.R."/>
        </authorList>
    </citation>
    <scope>NUCLEOTIDE SEQUENCE [LARGE SCALE GENOMIC DNA]</scope>
    <source>
        <strain evidence="2">NB2006</strain>
    </source>
</reference>
<accession>A0A7S7LBX7</accession>